<protein>
    <submittedName>
        <fullName evidence="3">Uncharacterized protein</fullName>
    </submittedName>
</protein>
<dbReference type="RefSeq" id="WP_375557186.1">
    <property type="nucleotide sequence ID" value="NZ_JBBVGT010000002.1"/>
</dbReference>
<evidence type="ECO:0000256" key="1">
    <source>
        <dbReference type="SAM" id="Phobius"/>
    </source>
</evidence>
<evidence type="ECO:0000256" key="2">
    <source>
        <dbReference type="SAM" id="SignalP"/>
    </source>
</evidence>
<dbReference type="EMBL" id="JBBVGT010000002">
    <property type="protein sequence ID" value="MFB5945652.1"/>
    <property type="molecule type" value="Genomic_DNA"/>
</dbReference>
<feature type="signal peptide" evidence="2">
    <location>
        <begin position="1"/>
        <end position="28"/>
    </location>
</feature>
<keyword evidence="1" id="KW-1133">Transmembrane helix</keyword>
<evidence type="ECO:0000313" key="3">
    <source>
        <dbReference type="EMBL" id="MFB5945652.1"/>
    </source>
</evidence>
<feature type="transmembrane region" description="Helical" evidence="1">
    <location>
        <begin position="54"/>
        <end position="74"/>
    </location>
</feature>
<keyword evidence="2" id="KW-0732">Signal</keyword>
<gene>
    <name evidence="3" type="ORF">WKR92_07390</name>
</gene>
<keyword evidence="1" id="KW-0812">Transmembrane</keyword>
<dbReference type="Proteomes" id="UP001580928">
    <property type="component" value="Unassembled WGS sequence"/>
</dbReference>
<evidence type="ECO:0000313" key="4">
    <source>
        <dbReference type="Proteomes" id="UP001580928"/>
    </source>
</evidence>
<name>A0ABV5CH26_9SPHI</name>
<proteinExistence type="predicted"/>
<keyword evidence="1" id="KW-0472">Membrane</keyword>
<comment type="caution">
    <text evidence="3">The sequence shown here is derived from an EMBL/GenBank/DDBJ whole genome shotgun (WGS) entry which is preliminary data.</text>
</comment>
<accession>A0ABV5CH26</accession>
<sequence length="92" mass="9879">MKSSVKKILGILLLAVALASSPLSEAQAQCAMCSLTADSSVKNGNTQGDNLNKGILFLLAMPYTAVALVGFLWYRKYRKKQEAEAPNPFSQG</sequence>
<reference evidence="3 4" key="1">
    <citation type="submission" date="2024-04" db="EMBL/GenBank/DDBJ databases">
        <title>Albibacterium profundi sp. nov., isolated from sediment of the Challenger Deep of Mariana Trench.</title>
        <authorList>
            <person name="Wang Y."/>
        </authorList>
    </citation>
    <scope>NUCLEOTIDE SEQUENCE [LARGE SCALE GENOMIC DNA]</scope>
    <source>
        <strain evidence="3 4">RHL897</strain>
    </source>
</reference>
<feature type="chain" id="PRO_5045336364" evidence="2">
    <location>
        <begin position="29"/>
        <end position="92"/>
    </location>
</feature>
<organism evidence="3 4">
    <name type="scientific">Albibacterium profundi</name>
    <dbReference type="NCBI Taxonomy" id="3134906"/>
    <lineage>
        <taxon>Bacteria</taxon>
        <taxon>Pseudomonadati</taxon>
        <taxon>Bacteroidota</taxon>
        <taxon>Sphingobacteriia</taxon>
        <taxon>Sphingobacteriales</taxon>
        <taxon>Sphingobacteriaceae</taxon>
        <taxon>Albibacterium</taxon>
    </lineage>
</organism>
<keyword evidence="4" id="KW-1185">Reference proteome</keyword>